<dbReference type="GO" id="GO:0005743">
    <property type="term" value="C:mitochondrial inner membrane"/>
    <property type="evidence" value="ECO:0007669"/>
    <property type="project" value="TreeGrafter"/>
</dbReference>
<accession>A0A0D2B9S1</accession>
<keyword evidence="3 6" id="KW-0378">Hydrolase</keyword>
<feature type="domain" description="Peptidase M48" evidence="7">
    <location>
        <begin position="138"/>
        <end position="314"/>
    </location>
</feature>
<protein>
    <recommendedName>
        <fullName evidence="7">Peptidase M48 domain-containing protein</fullName>
    </recommendedName>
</protein>
<dbReference type="InterPro" id="IPR051156">
    <property type="entry name" value="Mito/Outer_Membr_Metalloprot"/>
</dbReference>
<dbReference type="GO" id="GO:0006515">
    <property type="term" value="P:protein quality control for misfolded or incompletely synthesized proteins"/>
    <property type="evidence" value="ECO:0007669"/>
    <property type="project" value="TreeGrafter"/>
</dbReference>
<gene>
    <name evidence="8" type="ORF">PV08_05783</name>
</gene>
<evidence type="ECO:0000256" key="4">
    <source>
        <dbReference type="ARBA" id="ARBA00022833"/>
    </source>
</evidence>
<dbReference type="InterPro" id="IPR001915">
    <property type="entry name" value="Peptidase_M48"/>
</dbReference>
<comment type="cofactor">
    <cofactor evidence="6">
        <name>Zn(2+)</name>
        <dbReference type="ChEBI" id="CHEBI:29105"/>
    </cofactor>
    <text evidence="6">Binds 1 zinc ion per subunit.</text>
</comment>
<sequence>MLASRLGFRTATRSLHVRPRFQAQAQAHTKRLSGHQLRQFADRSPYSQRNGQQQWSRIGPVRNAQYLWRYHRTAVLSVGGAGVVFYVYNLEEVPITHRRRFNIYSPETEKAQAGGPQAYNMILDQFRGKVLPGDHPTTAMVARVVERLLPSTGGLAGDEWRVHVIDDPEQKNAFVLPGGKVFVFTGILPICQTEAGIAAVLGHEIAHNVAHHAAERLSSRLPLAAASIIIQLVFQTDAFLSDSAVNLLLDLPHSRTQEAEADHIGLLLMAEACYDPREAVAFWTRMKKAEKYEPPQFLSTHPTHYNRSESLKQWMPEALRKYEDSGCEATGRSFRDFVGTMGKQLPAP</sequence>
<dbReference type="GO" id="GO:0034982">
    <property type="term" value="P:mitochondrial protein processing"/>
    <property type="evidence" value="ECO:0007669"/>
    <property type="project" value="TreeGrafter"/>
</dbReference>
<dbReference type="AlphaFoldDB" id="A0A0D2B9S1"/>
<dbReference type="Pfam" id="PF01435">
    <property type="entry name" value="Peptidase_M48"/>
    <property type="match status" value="1"/>
</dbReference>
<dbReference type="OrthoDB" id="7464992at2759"/>
<dbReference type="RefSeq" id="XP_016235949.1">
    <property type="nucleotide sequence ID" value="XM_016380122.1"/>
</dbReference>
<evidence type="ECO:0000256" key="5">
    <source>
        <dbReference type="ARBA" id="ARBA00023049"/>
    </source>
</evidence>
<evidence type="ECO:0000256" key="3">
    <source>
        <dbReference type="ARBA" id="ARBA00022801"/>
    </source>
</evidence>
<name>A0A0D2B9S1_9EURO</name>
<proteinExistence type="inferred from homology"/>
<dbReference type="Proteomes" id="UP000053328">
    <property type="component" value="Unassembled WGS sequence"/>
</dbReference>
<keyword evidence="5 6" id="KW-0482">Metalloprotease</keyword>
<dbReference type="PANTHER" id="PTHR22726">
    <property type="entry name" value="METALLOENDOPEPTIDASE OMA1"/>
    <property type="match status" value="1"/>
</dbReference>
<dbReference type="CDD" id="cd07331">
    <property type="entry name" value="M48C_Oma1_like"/>
    <property type="match status" value="1"/>
</dbReference>
<dbReference type="PANTHER" id="PTHR22726:SF1">
    <property type="entry name" value="METALLOENDOPEPTIDASE OMA1, MITOCHONDRIAL"/>
    <property type="match status" value="1"/>
</dbReference>
<keyword evidence="2" id="KW-0479">Metal-binding</keyword>
<evidence type="ECO:0000259" key="7">
    <source>
        <dbReference type="Pfam" id="PF01435"/>
    </source>
</evidence>
<keyword evidence="9" id="KW-1185">Reference proteome</keyword>
<keyword evidence="1 6" id="KW-0645">Protease</keyword>
<organism evidence="8 9">
    <name type="scientific">Exophiala spinifera</name>
    <dbReference type="NCBI Taxonomy" id="91928"/>
    <lineage>
        <taxon>Eukaryota</taxon>
        <taxon>Fungi</taxon>
        <taxon>Dikarya</taxon>
        <taxon>Ascomycota</taxon>
        <taxon>Pezizomycotina</taxon>
        <taxon>Eurotiomycetes</taxon>
        <taxon>Chaetothyriomycetidae</taxon>
        <taxon>Chaetothyriales</taxon>
        <taxon>Herpotrichiellaceae</taxon>
        <taxon>Exophiala</taxon>
    </lineage>
</organism>
<comment type="similarity">
    <text evidence="6">Belongs to the peptidase M48 family.</text>
</comment>
<dbReference type="Gene3D" id="3.30.2010.10">
    <property type="entry name" value="Metalloproteases ('zincins'), catalytic domain"/>
    <property type="match status" value="1"/>
</dbReference>
<evidence type="ECO:0000256" key="2">
    <source>
        <dbReference type="ARBA" id="ARBA00022723"/>
    </source>
</evidence>
<dbReference type="GO" id="GO:0004222">
    <property type="term" value="F:metalloendopeptidase activity"/>
    <property type="evidence" value="ECO:0007669"/>
    <property type="project" value="InterPro"/>
</dbReference>
<reference evidence="8 9" key="1">
    <citation type="submission" date="2015-01" db="EMBL/GenBank/DDBJ databases">
        <title>The Genome Sequence of Exophiala spinifera CBS89968.</title>
        <authorList>
            <consortium name="The Broad Institute Genomics Platform"/>
            <person name="Cuomo C."/>
            <person name="de Hoog S."/>
            <person name="Gorbushina A."/>
            <person name="Stielow B."/>
            <person name="Teixiera M."/>
            <person name="Abouelleil A."/>
            <person name="Chapman S.B."/>
            <person name="Priest M."/>
            <person name="Young S.K."/>
            <person name="Wortman J."/>
            <person name="Nusbaum C."/>
            <person name="Birren B."/>
        </authorList>
    </citation>
    <scope>NUCLEOTIDE SEQUENCE [LARGE SCALE GENOMIC DNA]</scope>
    <source>
        <strain evidence="8 9">CBS 89968</strain>
    </source>
</reference>
<dbReference type="GeneID" id="27332866"/>
<dbReference type="VEuPathDB" id="FungiDB:PV08_05783"/>
<keyword evidence="4 6" id="KW-0862">Zinc</keyword>
<dbReference type="STRING" id="91928.A0A0D2B9S1"/>
<evidence type="ECO:0000256" key="6">
    <source>
        <dbReference type="RuleBase" id="RU003983"/>
    </source>
</evidence>
<dbReference type="HOGENOM" id="CLU_029002_1_0_1"/>
<dbReference type="GO" id="GO:0046872">
    <property type="term" value="F:metal ion binding"/>
    <property type="evidence" value="ECO:0007669"/>
    <property type="project" value="UniProtKB-KW"/>
</dbReference>
<evidence type="ECO:0000313" key="9">
    <source>
        <dbReference type="Proteomes" id="UP000053328"/>
    </source>
</evidence>
<dbReference type="EMBL" id="KN847495">
    <property type="protein sequence ID" value="KIW15733.1"/>
    <property type="molecule type" value="Genomic_DNA"/>
</dbReference>
<evidence type="ECO:0000256" key="1">
    <source>
        <dbReference type="ARBA" id="ARBA00022670"/>
    </source>
</evidence>
<evidence type="ECO:0000313" key="8">
    <source>
        <dbReference type="EMBL" id="KIW15733.1"/>
    </source>
</evidence>